<evidence type="ECO:0000256" key="1">
    <source>
        <dbReference type="SAM" id="SignalP"/>
    </source>
</evidence>
<proteinExistence type="predicted"/>
<dbReference type="EMBL" id="JBBYHS010000021">
    <property type="protein sequence ID" value="MEL1255689.1"/>
    <property type="molecule type" value="Genomic_DNA"/>
</dbReference>
<evidence type="ECO:0000313" key="4">
    <source>
        <dbReference type="Proteomes" id="UP001485226"/>
    </source>
</evidence>
<dbReference type="Pfam" id="PF21722">
    <property type="entry name" value="Gly_rich_2"/>
    <property type="match status" value="1"/>
</dbReference>
<reference evidence="3 4" key="1">
    <citation type="submission" date="2024-04" db="EMBL/GenBank/DDBJ databases">
        <title>Flavobacterium sp. DGU38 16S ribosomal RNA gene Genome sequencing and assembly.</title>
        <authorList>
            <person name="Park S."/>
        </authorList>
    </citation>
    <scope>NUCLEOTIDE SEQUENCE [LARGE SCALE GENOMIC DNA]</scope>
    <source>
        <strain evidence="3 4">DGU38</strain>
    </source>
</reference>
<dbReference type="InterPro" id="IPR049304">
    <property type="entry name" value="Gly_rich_dom"/>
</dbReference>
<feature type="signal peptide" evidence="1">
    <location>
        <begin position="1"/>
        <end position="18"/>
    </location>
</feature>
<keyword evidence="1" id="KW-0732">Signal</keyword>
<comment type="caution">
    <text evidence="3">The sequence shown here is derived from an EMBL/GenBank/DDBJ whole genome shotgun (WGS) entry which is preliminary data.</text>
</comment>
<dbReference type="Proteomes" id="UP001485226">
    <property type="component" value="Unassembled WGS sequence"/>
</dbReference>
<evidence type="ECO:0000313" key="3">
    <source>
        <dbReference type="EMBL" id="MEL1255689.1"/>
    </source>
</evidence>
<protein>
    <submittedName>
        <fullName evidence="3">T9SS sorting signal type C domain-containing protein</fullName>
    </submittedName>
</protein>
<accession>A0ABU9ITB1</accession>
<keyword evidence="4" id="KW-1185">Reference proteome</keyword>
<feature type="domain" description="Glycine-rich" evidence="2">
    <location>
        <begin position="26"/>
        <end position="249"/>
    </location>
</feature>
<dbReference type="NCBIfam" id="NF033708">
    <property type="entry name" value="T9SS_Cterm_ChiA"/>
    <property type="match status" value="1"/>
</dbReference>
<name>A0ABU9ITB1_9FLAO</name>
<evidence type="ECO:0000259" key="2">
    <source>
        <dbReference type="Pfam" id="PF21722"/>
    </source>
</evidence>
<organism evidence="3 4">
    <name type="scientific">Flavobacterium calami</name>
    <dbReference type="NCBI Taxonomy" id="3139144"/>
    <lineage>
        <taxon>Bacteria</taxon>
        <taxon>Pseudomonadati</taxon>
        <taxon>Bacteroidota</taxon>
        <taxon>Flavobacteriia</taxon>
        <taxon>Flavobacteriales</taxon>
        <taxon>Flavobacteriaceae</taxon>
        <taxon>Flavobacterium</taxon>
    </lineage>
</organism>
<feature type="chain" id="PRO_5047064025" evidence="1">
    <location>
        <begin position="19"/>
        <end position="1179"/>
    </location>
</feature>
<dbReference type="RefSeq" id="WP_341694423.1">
    <property type="nucleotide sequence ID" value="NZ_JBBYHS010000021.1"/>
</dbReference>
<sequence>MRLKLFFLSFFVYSSIWAQPPHTFTTLGNGTFKVPAGVTSLNVECWGAGGAGGGISNLLYGGGGGGGGAYSRAATFGVTPATTLNYKVGAGGAGVSGLDGQNGEATFFSTVTANGGTGGKSGALANGLGGAGGTVSGVGSFAGGNGLAGGTVGALVPVLASGGGGGSAGPGPSGNGVSGNNASVTLLVIAGGAAVTGGGKGGDGMTLSLGGTVNAGNAPGGGGGGALALLASNSYPGGNGGNGQIKVNYTCPTYGFTGISAPDVCIGSGTTSLVKLTGVNLPVGDYVVNYNTNNPSATLTANATVSIAGTLEFTATGLNSPGQCIITVTRLTSEACFNNISTGNAVTINVYSANTGGTVDTPAAICSGSTSGLLTLSGHTGSIVKWQYAVSPFSTWTDIPTATTATYTSGVLTQTTHFRAVVKNGVCNETYSTSSIVTVNPLPTITMSGTLTDICFSANAQTAVLPYSATTNTPINYSIVWDTAANNAGLTNQGVTSFTFSSGGGSLNTIVIPAGVTAGTYTGTLTLRNANNCISAYSIQLTIKPMPTAPVPGTVTEPTCVLATGGVTLGGLPAAVTWTIRQIGTASTTYTGTGTTYPISGLDVGTYQFTVEYTGSCTSALSSNVVVNPLVTNTYNSGGWSNGTPTINQNLVFASAHISAGGGLGDLSGCNCTINSGINVVISSFDTLTINNSVTNNGGTLIFENHASLLQIANATNSGNIIFKRISSPMKNFDFTYWASPVSGQTLYNLSPNTLADKYLSYTGTAWKIENPVSTIMKPGTGYIIRTPKEGEWPNGEDVEFPYSQKVQFIGLPNNGNIPGETVTAGNYYLVGNPYPSALDADKFLFANPNPNNSAILDGTIYFWTHNTAISQSGSKYIYNSNDYASYNGVGGIATLPSATGGALPNGKIASGQSFFALAIGNGPIVFNNGMRVSRNNDQFFKSGKTSKIQSLEKHRVWLNMTNTGGAFKQLLIGYVEGATNGFDRDFDGLSFDGNAFIDFYSIGTQSNLVIQGRALPFNDSDVVSIGYRTVIAGDFTISIDHADGLLGLQSVFLEDKLTNTLHDLTQGNYTFNTTTGVFNNRFVLRYTNKTLNTANFEKSDNDVAVWVENKSIKLRSEKENINKVFVYDLSGKLVYNDTGILTSEVTISNLKFKNEVLLVKVVLANNNILTKKIVTGFK</sequence>
<gene>
    <name evidence="3" type="ORF">AAEO57_17990</name>
</gene>